<gene>
    <name evidence="1" type="ordered locus">Kole_0889</name>
</gene>
<proteinExistence type="predicted"/>
<dbReference type="EMBL" id="CP001634">
    <property type="protein sequence ID" value="ACR79598.1"/>
    <property type="molecule type" value="Genomic_DNA"/>
</dbReference>
<dbReference type="AlphaFoldDB" id="C5CGL6"/>
<dbReference type="OrthoDB" id="43930at2"/>
<protein>
    <submittedName>
        <fullName evidence="1">Uncharacterized protein</fullName>
    </submittedName>
</protein>
<dbReference type="eggNOG" id="COG0592">
    <property type="taxonomic scope" value="Bacteria"/>
</dbReference>
<keyword evidence="2" id="KW-1185">Reference proteome</keyword>
<reference evidence="1 2" key="1">
    <citation type="submission" date="2009-06" db="EMBL/GenBank/DDBJ databases">
        <title>Complete sequence of Thermotogales bacterium TBF 19.5.1.</title>
        <authorList>
            <consortium name="US DOE Joint Genome Institute"/>
            <person name="Lucas S."/>
            <person name="Copeland A."/>
            <person name="Lapidus A."/>
            <person name="Glavina del Rio T."/>
            <person name="Tice H."/>
            <person name="Bruce D."/>
            <person name="Goodwin L."/>
            <person name="Pitluck S."/>
            <person name="Chertkov O."/>
            <person name="Brettin T."/>
            <person name="Detter J.C."/>
            <person name="Han C."/>
            <person name="Schmutz J."/>
            <person name="Larimer F."/>
            <person name="Land M."/>
            <person name="Hauser L."/>
            <person name="Kyrpides N."/>
            <person name="Ovchinnikova G."/>
            <person name="Noll K."/>
        </authorList>
    </citation>
    <scope>NUCLEOTIDE SEQUENCE [LARGE SCALE GENOMIC DNA]</scope>
    <source>
        <strain evidence="2">ATCC BAA-1733 / DSM 21960 / TBF 19.5.1</strain>
    </source>
</reference>
<dbReference type="STRING" id="521045.Kole_0889"/>
<evidence type="ECO:0000313" key="1">
    <source>
        <dbReference type="EMBL" id="ACR79598.1"/>
    </source>
</evidence>
<dbReference type="KEGG" id="kol:Kole_0889"/>
<reference evidence="1 2" key="2">
    <citation type="journal article" date="2011" name="J. Bacteriol.">
        <title>Genome Sequence of Kosmotoga olearia Strain TBF 19.5.1, a Thermophilic Bacterium with a Wide Growth Temperature Range, Isolated from the Troll B Oil Platform in the North Sea.</title>
        <authorList>
            <person name="Swithers K.S."/>
            <person name="Dipippo J.L."/>
            <person name="Bruce D.C."/>
            <person name="Detter C."/>
            <person name="Tapia R."/>
            <person name="Han S."/>
            <person name="Goodwin L.A."/>
            <person name="Han J."/>
            <person name="Woyke T."/>
            <person name="Pitluck S."/>
            <person name="Pennacchio L."/>
            <person name="Nolan M."/>
            <person name="Mikhailova N."/>
            <person name="Land M.L."/>
            <person name="Nesbo C.L."/>
            <person name="Gogarten J.P."/>
            <person name="Noll K.M."/>
        </authorList>
    </citation>
    <scope>NUCLEOTIDE SEQUENCE [LARGE SCALE GENOMIC DNA]</scope>
    <source>
        <strain evidence="2">ATCC BAA-1733 / DSM 21960 / TBF 19.5.1</strain>
    </source>
</reference>
<dbReference type="RefSeq" id="WP_015868260.1">
    <property type="nucleotide sequence ID" value="NC_012785.1"/>
</dbReference>
<sequence>MQFVLKNGEYKKILELCEKFAGTVEPGFRFVRLHYFKGLRFFVSDGCGKLELAVNKEVSPFSGTYILPIDQVRVLKERKSKEENIQFSLGDKKLVISANGDRLIIENSKIEERPRMERKFEALFKMELSEFRRKLNFASSINVEGEMVTIFGGGNETAMVSTSSNMTVIAFLKTESKRNFQVSLPYVTVRHLFKALETLKNVEIVFGDGINDVGLKAGPLLFSFCNDRTPVYEERIFSLKKNTYKETPIDRNLLLTGLKKMARLVKKGFSVLLISKAETLKLLVKTGNFKYETTLAISEFPEFFAKIDPHRLRSAVSRCSSKKLFIAIHGKELLISDRLKEYMVSIPITL</sequence>
<dbReference type="HOGENOM" id="CLU_068031_0_0_0"/>
<evidence type="ECO:0000313" key="2">
    <source>
        <dbReference type="Proteomes" id="UP000002382"/>
    </source>
</evidence>
<accession>C5CGL6</accession>
<dbReference type="Proteomes" id="UP000002382">
    <property type="component" value="Chromosome"/>
</dbReference>
<name>C5CGL6_KOSOT</name>
<organism evidence="1 2">
    <name type="scientific">Kosmotoga olearia (strain ATCC BAA-1733 / DSM 21960 / TBF 19.5.1)</name>
    <dbReference type="NCBI Taxonomy" id="521045"/>
    <lineage>
        <taxon>Bacteria</taxon>
        <taxon>Thermotogati</taxon>
        <taxon>Thermotogota</taxon>
        <taxon>Thermotogae</taxon>
        <taxon>Kosmotogales</taxon>
        <taxon>Kosmotogaceae</taxon>
        <taxon>Kosmotoga</taxon>
    </lineage>
</organism>